<dbReference type="PANTHER" id="PTHR46558">
    <property type="entry name" value="TRACRIPTIONAL REGULATORY PROTEIN-RELATED-RELATED"/>
    <property type="match status" value="1"/>
</dbReference>
<evidence type="ECO:0000256" key="1">
    <source>
        <dbReference type="ARBA" id="ARBA00023125"/>
    </source>
</evidence>
<sequence>MVLNEKIRMLRKLNNWSQEQMAEKMQMTKSGYAKIERGQSKITTEKLEQIANIFGIEITELLKMGLNGTFNLIKENGSQSNYYGSSESLAAEIEKLKLIIQHQQEMLVQKDLLLKQKESENAVLKILVETLQHKQD</sequence>
<dbReference type="InterPro" id="IPR001387">
    <property type="entry name" value="Cro/C1-type_HTH"/>
</dbReference>
<dbReference type="PROSITE" id="PS50943">
    <property type="entry name" value="HTH_CROC1"/>
    <property type="match status" value="1"/>
</dbReference>
<dbReference type="PANTHER" id="PTHR46558:SF4">
    <property type="entry name" value="DNA-BIDING PHAGE PROTEIN"/>
    <property type="match status" value="1"/>
</dbReference>
<dbReference type="EMBL" id="RQYC01000015">
    <property type="protein sequence ID" value="RRD89457.1"/>
    <property type="molecule type" value="Genomic_DNA"/>
</dbReference>
<dbReference type="GO" id="GO:0003677">
    <property type="term" value="F:DNA binding"/>
    <property type="evidence" value="ECO:0007669"/>
    <property type="project" value="UniProtKB-KW"/>
</dbReference>
<dbReference type="InterPro" id="IPR010982">
    <property type="entry name" value="Lambda_DNA-bd_dom_sf"/>
</dbReference>
<dbReference type="Proteomes" id="UP000269923">
    <property type="component" value="Unassembled WGS sequence"/>
</dbReference>
<evidence type="ECO:0000313" key="3">
    <source>
        <dbReference type="EMBL" id="RRD89457.1"/>
    </source>
</evidence>
<proteinExistence type="predicted"/>
<dbReference type="SMART" id="SM00530">
    <property type="entry name" value="HTH_XRE"/>
    <property type="match status" value="1"/>
</dbReference>
<keyword evidence="4" id="KW-1185">Reference proteome</keyword>
<dbReference type="Pfam" id="PF01381">
    <property type="entry name" value="HTH_3"/>
    <property type="match status" value="1"/>
</dbReference>
<organism evidence="3 4">
    <name type="scientific">Conchiformibius steedae</name>
    <dbReference type="NCBI Taxonomy" id="153493"/>
    <lineage>
        <taxon>Bacteria</taxon>
        <taxon>Pseudomonadati</taxon>
        <taxon>Pseudomonadota</taxon>
        <taxon>Betaproteobacteria</taxon>
        <taxon>Neisseriales</taxon>
        <taxon>Neisseriaceae</taxon>
        <taxon>Conchiformibius</taxon>
    </lineage>
</organism>
<comment type="caution">
    <text evidence="3">The sequence shown here is derived from an EMBL/GenBank/DDBJ whole genome shotgun (WGS) entry which is preliminary data.</text>
</comment>
<gene>
    <name evidence="3" type="ORF">EII21_08685</name>
</gene>
<dbReference type="AlphaFoldDB" id="A0A3P2A217"/>
<reference evidence="3 4" key="1">
    <citation type="submission" date="2018-11" db="EMBL/GenBank/DDBJ databases">
        <title>Genomes From Bacteria Associated with the Canine Oral Cavity: a Test Case for Automated Genome-Based Taxonomic Assignment.</title>
        <authorList>
            <person name="Coil D.A."/>
            <person name="Jospin G."/>
            <person name="Darling A.E."/>
            <person name="Wallis C."/>
            <person name="Davis I.J."/>
            <person name="Harris S."/>
            <person name="Eisen J.A."/>
            <person name="Holcombe L.J."/>
            <person name="O'Flynn C."/>
        </authorList>
    </citation>
    <scope>NUCLEOTIDE SEQUENCE [LARGE SCALE GENOMIC DNA]</scope>
    <source>
        <strain evidence="3 4">COT-280</strain>
    </source>
</reference>
<feature type="domain" description="HTH cro/C1-type" evidence="2">
    <location>
        <begin position="7"/>
        <end position="61"/>
    </location>
</feature>
<name>A0A3P2A217_9NEIS</name>
<keyword evidence="1" id="KW-0238">DNA-binding</keyword>
<protein>
    <submittedName>
        <fullName evidence="3">XRE family transcriptional regulator</fullName>
    </submittedName>
</protein>
<accession>A0A3P2A217</accession>
<dbReference type="CDD" id="cd00093">
    <property type="entry name" value="HTH_XRE"/>
    <property type="match status" value="1"/>
</dbReference>
<dbReference type="OrthoDB" id="8611903at2"/>
<evidence type="ECO:0000259" key="2">
    <source>
        <dbReference type="PROSITE" id="PS50943"/>
    </source>
</evidence>
<dbReference type="SUPFAM" id="SSF47413">
    <property type="entry name" value="lambda repressor-like DNA-binding domains"/>
    <property type="match status" value="1"/>
</dbReference>
<dbReference type="Gene3D" id="1.10.260.40">
    <property type="entry name" value="lambda repressor-like DNA-binding domains"/>
    <property type="match status" value="1"/>
</dbReference>
<evidence type="ECO:0000313" key="4">
    <source>
        <dbReference type="Proteomes" id="UP000269923"/>
    </source>
</evidence>